<gene>
    <name evidence="2" type="ORF">EEDITHA_LOCUS17870</name>
</gene>
<feature type="region of interest" description="Disordered" evidence="1">
    <location>
        <begin position="1"/>
        <end position="21"/>
    </location>
</feature>
<feature type="compositionally biased region" description="Basic and acidic residues" evidence="1">
    <location>
        <begin position="170"/>
        <end position="179"/>
    </location>
</feature>
<feature type="compositionally biased region" description="Polar residues" evidence="1">
    <location>
        <begin position="197"/>
        <end position="206"/>
    </location>
</feature>
<proteinExistence type="predicted"/>
<organism evidence="2 3">
    <name type="scientific">Euphydryas editha</name>
    <name type="common">Edith's checkerspot</name>
    <dbReference type="NCBI Taxonomy" id="104508"/>
    <lineage>
        <taxon>Eukaryota</taxon>
        <taxon>Metazoa</taxon>
        <taxon>Ecdysozoa</taxon>
        <taxon>Arthropoda</taxon>
        <taxon>Hexapoda</taxon>
        <taxon>Insecta</taxon>
        <taxon>Pterygota</taxon>
        <taxon>Neoptera</taxon>
        <taxon>Endopterygota</taxon>
        <taxon>Lepidoptera</taxon>
        <taxon>Glossata</taxon>
        <taxon>Ditrysia</taxon>
        <taxon>Papilionoidea</taxon>
        <taxon>Nymphalidae</taxon>
        <taxon>Nymphalinae</taxon>
        <taxon>Euphydryas</taxon>
    </lineage>
</organism>
<reference evidence="2" key="1">
    <citation type="submission" date="2022-03" db="EMBL/GenBank/DDBJ databases">
        <authorList>
            <person name="Tunstrom K."/>
        </authorList>
    </citation>
    <scope>NUCLEOTIDE SEQUENCE</scope>
</reference>
<accession>A0AAU9V2P5</accession>
<keyword evidence="3" id="KW-1185">Reference proteome</keyword>
<comment type="caution">
    <text evidence="2">The sequence shown here is derived from an EMBL/GenBank/DDBJ whole genome shotgun (WGS) entry which is preliminary data.</text>
</comment>
<feature type="region of interest" description="Disordered" evidence="1">
    <location>
        <begin position="139"/>
        <end position="209"/>
    </location>
</feature>
<dbReference type="Proteomes" id="UP001153954">
    <property type="component" value="Unassembled WGS sequence"/>
</dbReference>
<evidence type="ECO:0000313" key="3">
    <source>
        <dbReference type="Proteomes" id="UP001153954"/>
    </source>
</evidence>
<protein>
    <submittedName>
        <fullName evidence="2">Uncharacterized protein</fullName>
    </submittedName>
</protein>
<sequence length="555" mass="63309">MGDGLKITNEKRHRSSSSLAGVLEGVRSEKRLDVRASIPEVEDQYTLAETRCDSLQEKIDLVKAFKRKKKLKKRSMTTITEPASNIETVPMITIRTRPKKTLLVTELSQQTEKFSKASNVMHGYVDPDLLEQRRMISRVQGQSQMNQQQHRQSKASDQNSLNAELASGGGDDRTFEKRYYKPRNIHNTQRGDDENIYYSSRPQSKQLAEKRIRNSAKTLGFQPATKNEKERRQVVELFKKQNEKPILRINMNSNDVGLNRRKILDNSVPVKQHAVTESMEGFEKINNIKKPKVSKTVKHHNRHYELPTVSSNMKRIALYSYSSNKNEVRMPFIVSKSLAPSHNVGVNLQQILNGVKLQQPLSKIPLTIAHQMGLRHVPTSQTKSDTTQPTLSSDGMNVIKLGQKLVHLPSFKAMSYNRLLALYRAENSVVSRFLCTVGRPHYFYTSMYDLSTNQEDFDGATSKGRGSQVAKQSLAEYANLYRQYEQVEKQLNEKYDPILQKHKNILLKKLTERENYIRKLVGDSGAERDGVALGASVSAIEDDYRQSTFKLQPPT</sequence>
<dbReference type="AlphaFoldDB" id="A0AAU9V2P5"/>
<dbReference type="EMBL" id="CAKOGL010000026">
    <property type="protein sequence ID" value="CAH2103340.1"/>
    <property type="molecule type" value="Genomic_DNA"/>
</dbReference>
<name>A0AAU9V2P5_EUPED</name>
<evidence type="ECO:0000256" key="1">
    <source>
        <dbReference type="SAM" id="MobiDB-lite"/>
    </source>
</evidence>
<feature type="compositionally biased region" description="Low complexity" evidence="1">
    <location>
        <begin position="140"/>
        <end position="150"/>
    </location>
</feature>
<evidence type="ECO:0000313" key="2">
    <source>
        <dbReference type="EMBL" id="CAH2103340.1"/>
    </source>
</evidence>